<organism evidence="1">
    <name type="scientific">marine metagenome</name>
    <dbReference type="NCBI Taxonomy" id="408172"/>
    <lineage>
        <taxon>unclassified sequences</taxon>
        <taxon>metagenomes</taxon>
        <taxon>ecological metagenomes</taxon>
    </lineage>
</organism>
<protein>
    <submittedName>
        <fullName evidence="1">Uncharacterized protein</fullName>
    </submittedName>
</protein>
<dbReference type="EMBL" id="UINC01057158">
    <property type="protein sequence ID" value="SVB78020.1"/>
    <property type="molecule type" value="Genomic_DNA"/>
</dbReference>
<sequence length="125" mass="14758">MKKMIWVTFRKEGIHKYPAALTDPKLATGDEYDVSFLGHPHRHTFHFKVAIEVFHDDRDIEFIQFQRWILSLYDQGTLQNDFKSCEMMSDDLYAQIKDRYPGRDIEIDVSEDGENGSHAVYNKEK</sequence>
<proteinExistence type="predicted"/>
<dbReference type="AlphaFoldDB" id="A0A382GSD7"/>
<gene>
    <name evidence="1" type="ORF">METZ01_LOCUS230874</name>
</gene>
<name>A0A382GSD7_9ZZZZ</name>
<accession>A0A382GSD7</accession>
<evidence type="ECO:0000313" key="1">
    <source>
        <dbReference type="EMBL" id="SVB78020.1"/>
    </source>
</evidence>
<reference evidence="1" key="1">
    <citation type="submission" date="2018-05" db="EMBL/GenBank/DDBJ databases">
        <authorList>
            <person name="Lanie J.A."/>
            <person name="Ng W.-L."/>
            <person name="Kazmierczak K.M."/>
            <person name="Andrzejewski T.M."/>
            <person name="Davidsen T.M."/>
            <person name="Wayne K.J."/>
            <person name="Tettelin H."/>
            <person name="Glass J.I."/>
            <person name="Rusch D."/>
            <person name="Podicherti R."/>
            <person name="Tsui H.-C.T."/>
            <person name="Winkler M.E."/>
        </authorList>
    </citation>
    <scope>NUCLEOTIDE SEQUENCE</scope>
</reference>